<feature type="compositionally biased region" description="Basic and acidic residues" evidence="5">
    <location>
        <begin position="51"/>
        <end position="69"/>
    </location>
</feature>
<accession>A0A7J7L7V8</accession>
<dbReference type="AlphaFoldDB" id="A0A7J7L7V8"/>
<evidence type="ECO:0000313" key="7">
    <source>
        <dbReference type="EMBL" id="KAF6138672.1"/>
    </source>
</evidence>
<sequence length="689" mass="77865">MSFEASCLALVGKVLQAFSIARFHILPDFDEGKRSCRRKLERHNKRRRRKSTDSRDVGEKETQVDHSIEDIPCDGETGKDNLCVSTNIIEETCLDYEDGPVSPFCLLPPSQNIGSISVNKVTSSIASGDTQMEGQNNSKCITSLFCDDKSAYSSACPTGRISFKLYDWNPAEFPRRLRHQIFQWLSSMPVELEGYIRPGCTILTIFISMPQLMWGKLSEDAVPYIHNLINAPESMLFERGSMVVNVNNMIYRVLKGGSCLTNVKMGVTAPRLHYVYPNYFEAGKPVEFIACGNNLLQPKFRFLVSFAGKYLAYDHCVSVYHGKTGSCYTDKEDTVQSCAHQLYKIYIPKTEPKLFGPAFVEAWKSLKSSKASFKTVADVGEPSIKARKGHQQNRGIPLQAFHSRRKSKSVRNLEKQLWVDVLCVELQGDNHYRRCWVENESGLSNFIPVLFGDRPICSEMQKMQQRFDKRASMSEILIDIAWLLEESKLEDILNLTTPMQIQRLNHLLSFLIENKFTVILERILQFRKILVVAENLHNSVFTKANDADIRLFEKYINQGRELAHLGLLRAGRLQSKSGNSVLLNNYSGNDMIYAVPSTIQDILMAKDVKQIIETAPLVNNEVVVNVNHVPQRPCRGIFQSTITCSRPFVLIVVASAALCFGVCATLLHPQKVGQFAISIRRCLFGNSNQ</sequence>
<dbReference type="InterPro" id="IPR044817">
    <property type="entry name" value="SBP-like"/>
</dbReference>
<evidence type="ECO:0000256" key="4">
    <source>
        <dbReference type="PROSITE-ProRule" id="PRU00470"/>
    </source>
</evidence>
<dbReference type="OrthoDB" id="514967at2759"/>
<feature type="compositionally biased region" description="Basic residues" evidence="5">
    <location>
        <begin position="40"/>
        <end position="50"/>
    </location>
</feature>
<keyword evidence="3" id="KW-0862">Zinc</keyword>
<keyword evidence="8" id="KW-1185">Reference proteome</keyword>
<dbReference type="Pfam" id="PF03110">
    <property type="entry name" value="SBP"/>
    <property type="match status" value="1"/>
</dbReference>
<organism evidence="7 8">
    <name type="scientific">Kingdonia uniflora</name>
    <dbReference type="NCBI Taxonomy" id="39325"/>
    <lineage>
        <taxon>Eukaryota</taxon>
        <taxon>Viridiplantae</taxon>
        <taxon>Streptophyta</taxon>
        <taxon>Embryophyta</taxon>
        <taxon>Tracheophyta</taxon>
        <taxon>Spermatophyta</taxon>
        <taxon>Magnoliopsida</taxon>
        <taxon>Ranunculales</taxon>
        <taxon>Circaeasteraceae</taxon>
        <taxon>Kingdonia</taxon>
    </lineage>
</organism>
<dbReference type="SUPFAM" id="SSF103612">
    <property type="entry name" value="SBT domain"/>
    <property type="match status" value="1"/>
</dbReference>
<dbReference type="Pfam" id="PF26102">
    <property type="entry name" value="Ig_SPL7"/>
    <property type="match status" value="1"/>
</dbReference>
<evidence type="ECO:0000259" key="6">
    <source>
        <dbReference type="PROSITE" id="PS51141"/>
    </source>
</evidence>
<evidence type="ECO:0000313" key="8">
    <source>
        <dbReference type="Proteomes" id="UP000541444"/>
    </source>
</evidence>
<name>A0A7J7L7V8_9MAGN</name>
<feature type="region of interest" description="Disordered" evidence="5">
    <location>
        <begin position="40"/>
        <end position="72"/>
    </location>
</feature>
<evidence type="ECO:0000256" key="1">
    <source>
        <dbReference type="ARBA" id="ARBA00022723"/>
    </source>
</evidence>
<dbReference type="PROSITE" id="PS51141">
    <property type="entry name" value="ZF_SBP"/>
    <property type="match status" value="1"/>
</dbReference>
<gene>
    <name evidence="7" type="ORF">GIB67_009866</name>
</gene>
<dbReference type="GO" id="GO:0005634">
    <property type="term" value="C:nucleus"/>
    <property type="evidence" value="ECO:0007669"/>
    <property type="project" value="InterPro"/>
</dbReference>
<dbReference type="EMBL" id="JACGCM010002558">
    <property type="protein sequence ID" value="KAF6138672.1"/>
    <property type="molecule type" value="Genomic_DNA"/>
</dbReference>
<evidence type="ECO:0000256" key="3">
    <source>
        <dbReference type="ARBA" id="ARBA00022833"/>
    </source>
</evidence>
<evidence type="ECO:0000256" key="2">
    <source>
        <dbReference type="ARBA" id="ARBA00022771"/>
    </source>
</evidence>
<keyword evidence="1" id="KW-0479">Metal-binding</keyword>
<keyword evidence="2 4" id="KW-0863">Zinc-finger</keyword>
<feature type="domain" description="SBP-type" evidence="6">
    <location>
        <begin position="1"/>
        <end position="50"/>
    </location>
</feature>
<dbReference type="InterPro" id="IPR036893">
    <property type="entry name" value="SBP_sf"/>
</dbReference>
<proteinExistence type="predicted"/>
<reference evidence="7 8" key="1">
    <citation type="journal article" date="2020" name="IScience">
        <title>Genome Sequencing of the Endangered Kingdonia uniflora (Circaeasteraceae, Ranunculales) Reveals Potential Mechanisms of Evolutionary Specialization.</title>
        <authorList>
            <person name="Sun Y."/>
            <person name="Deng T."/>
            <person name="Zhang A."/>
            <person name="Moore M.J."/>
            <person name="Landis J.B."/>
            <person name="Lin N."/>
            <person name="Zhang H."/>
            <person name="Zhang X."/>
            <person name="Huang J."/>
            <person name="Zhang X."/>
            <person name="Sun H."/>
            <person name="Wang H."/>
        </authorList>
    </citation>
    <scope>NUCLEOTIDE SEQUENCE [LARGE SCALE GENOMIC DNA]</scope>
    <source>
        <strain evidence="7">TB1705</strain>
        <tissue evidence="7">Leaf</tissue>
    </source>
</reference>
<protein>
    <recommendedName>
        <fullName evidence="6">SBP-type domain-containing protein</fullName>
    </recommendedName>
</protein>
<dbReference type="GO" id="GO:0008270">
    <property type="term" value="F:zinc ion binding"/>
    <property type="evidence" value="ECO:0007669"/>
    <property type="project" value="UniProtKB-KW"/>
</dbReference>
<dbReference type="GO" id="GO:0003677">
    <property type="term" value="F:DNA binding"/>
    <property type="evidence" value="ECO:0007669"/>
    <property type="project" value="InterPro"/>
</dbReference>
<dbReference type="PANTHER" id="PTHR31251:SF108">
    <property type="entry name" value="SQUAMOSA PROMOTER-BINDING-LIKE PROTEIN 7"/>
    <property type="match status" value="1"/>
</dbReference>
<evidence type="ECO:0000256" key="5">
    <source>
        <dbReference type="SAM" id="MobiDB-lite"/>
    </source>
</evidence>
<dbReference type="Proteomes" id="UP000541444">
    <property type="component" value="Unassembled WGS sequence"/>
</dbReference>
<dbReference type="InterPro" id="IPR004333">
    <property type="entry name" value="SBP_dom"/>
</dbReference>
<comment type="caution">
    <text evidence="7">The sequence shown here is derived from an EMBL/GenBank/DDBJ whole genome shotgun (WGS) entry which is preliminary data.</text>
</comment>
<dbReference type="PANTHER" id="PTHR31251">
    <property type="entry name" value="SQUAMOSA PROMOTER-BINDING-LIKE PROTEIN 4"/>
    <property type="match status" value="1"/>
</dbReference>